<dbReference type="Proteomes" id="UP000779508">
    <property type="component" value="Unassembled WGS sequence"/>
</dbReference>
<evidence type="ECO:0000256" key="1">
    <source>
        <dbReference type="ARBA" id="ARBA00022448"/>
    </source>
</evidence>
<dbReference type="PANTHER" id="PTHR36118:SF1">
    <property type="entry name" value="ION-TRANSLOCATING OXIDOREDUCTASE COMPLEX SUBUNIT G"/>
    <property type="match status" value="1"/>
</dbReference>
<evidence type="ECO:0000313" key="7">
    <source>
        <dbReference type="EMBL" id="MBU5676071.1"/>
    </source>
</evidence>
<proteinExistence type="predicted"/>
<keyword evidence="1" id="KW-0813">Transport</keyword>
<dbReference type="Pfam" id="PF04205">
    <property type="entry name" value="FMN_bind"/>
    <property type="match status" value="4"/>
</dbReference>
<keyword evidence="3" id="KW-0285">Flavoprotein</keyword>
<feature type="domain" description="FMN-binding" evidence="6">
    <location>
        <begin position="238"/>
        <end position="312"/>
    </location>
</feature>
<name>A0ABS6G0P8_9FIRM</name>
<evidence type="ECO:0000259" key="6">
    <source>
        <dbReference type="SMART" id="SM00900"/>
    </source>
</evidence>
<dbReference type="PANTHER" id="PTHR36118">
    <property type="entry name" value="ION-TRANSLOCATING OXIDOREDUCTASE COMPLEX SUBUNIT G"/>
    <property type="match status" value="1"/>
</dbReference>
<keyword evidence="2" id="KW-0597">Phosphoprotein</keyword>
<dbReference type="RefSeq" id="WP_216415552.1">
    <property type="nucleotide sequence ID" value="NZ_JAHLQK010000002.1"/>
</dbReference>
<dbReference type="InterPro" id="IPR007329">
    <property type="entry name" value="FMN-bd"/>
</dbReference>
<accession>A0ABS6G0P8</accession>
<evidence type="ECO:0000256" key="2">
    <source>
        <dbReference type="ARBA" id="ARBA00022553"/>
    </source>
</evidence>
<protein>
    <submittedName>
        <fullName evidence="7">FMN-binding protein</fullName>
    </submittedName>
</protein>
<comment type="caution">
    <text evidence="7">The sequence shown here is derived from an EMBL/GenBank/DDBJ whole genome shotgun (WGS) entry which is preliminary data.</text>
</comment>
<gene>
    <name evidence="7" type="ORF">KQI88_06550</name>
</gene>
<dbReference type="SMART" id="SM00900">
    <property type="entry name" value="FMN_bind"/>
    <property type="match status" value="4"/>
</dbReference>
<dbReference type="EMBL" id="JAHLQK010000002">
    <property type="protein sequence ID" value="MBU5676071.1"/>
    <property type="molecule type" value="Genomic_DNA"/>
</dbReference>
<reference evidence="7 8" key="1">
    <citation type="submission" date="2021-06" db="EMBL/GenBank/DDBJ databases">
        <authorList>
            <person name="Sun Q."/>
            <person name="Li D."/>
        </authorList>
    </citation>
    <scope>NUCLEOTIDE SEQUENCE [LARGE SCALE GENOMIC DNA]</scope>
    <source>
        <strain evidence="7 8">MSJ-5</strain>
    </source>
</reference>
<evidence type="ECO:0000313" key="8">
    <source>
        <dbReference type="Proteomes" id="UP000779508"/>
    </source>
</evidence>
<evidence type="ECO:0000256" key="4">
    <source>
        <dbReference type="ARBA" id="ARBA00022643"/>
    </source>
</evidence>
<keyword evidence="5" id="KW-0249">Electron transport</keyword>
<keyword evidence="8" id="KW-1185">Reference proteome</keyword>
<evidence type="ECO:0000256" key="5">
    <source>
        <dbReference type="ARBA" id="ARBA00022982"/>
    </source>
</evidence>
<keyword evidence="4" id="KW-0288">FMN</keyword>
<sequence length="413" mass="42667">MDKQQKIALILMPILAIGILAGGMFMSGKANPASAATYTDGVYEGEGEGFAGAIKVKVTVEGGKIASIELLEHGETEGIGDKGAEAVIASIVAEQKTDVDVSSGATFSSNGVMEAVKNALAGAGGSQSFTDGEFEGEAEGFHGVLKLKVKVDGGKITSIELLEHGETEGIGDVGAQEVIDRIIAEQKIDVDVSTGATFSSNAVMEAVKNALAGGTGGAEETVEEIEFIDGVYEGAAEGFHGDIKVKVEVKDGKLVIVEVLEQDETEGIGDVALEELAKNMVTEQNIEIDNVSGATFSSKGIKEAVKNALLSAGSAETVEAVEEIEFVDGVYEGAAEGFHGDVKVKVEVKDGKLAKVEILEQSETEGIGDVALEELANAMVEKQTVEVDDVSGATFSSTGIKEAVKSALKSTSK</sequence>
<dbReference type="InterPro" id="IPR010209">
    <property type="entry name" value="Ion_transpt_RnfG/RsxG"/>
</dbReference>
<feature type="domain" description="FMN-binding" evidence="6">
    <location>
        <begin position="140"/>
        <end position="214"/>
    </location>
</feature>
<evidence type="ECO:0000256" key="3">
    <source>
        <dbReference type="ARBA" id="ARBA00022630"/>
    </source>
</evidence>
<feature type="domain" description="FMN-binding" evidence="6">
    <location>
        <begin position="337"/>
        <end position="411"/>
    </location>
</feature>
<organism evidence="7 8">
    <name type="scientific">Alkaliphilus flagellatus</name>
    <dbReference type="NCBI Taxonomy" id="2841507"/>
    <lineage>
        <taxon>Bacteria</taxon>
        <taxon>Bacillati</taxon>
        <taxon>Bacillota</taxon>
        <taxon>Clostridia</taxon>
        <taxon>Peptostreptococcales</taxon>
        <taxon>Natronincolaceae</taxon>
        <taxon>Alkaliphilus</taxon>
    </lineage>
</organism>
<feature type="domain" description="FMN-binding" evidence="6">
    <location>
        <begin position="49"/>
        <end position="123"/>
    </location>
</feature>